<dbReference type="KEGG" id="nsa:Nitsa_1183"/>
<reference evidence="2" key="2">
    <citation type="submission" date="2011-01" db="EMBL/GenBank/DDBJ databases">
        <title>The complete genome of Nitratifractor salsuginis DSM 16511.</title>
        <authorList>
            <consortium name="US DOE Joint Genome Institute (JGI-PGF)"/>
            <person name="Lucas S."/>
            <person name="Copeland A."/>
            <person name="Lapidus A."/>
            <person name="Bruce D."/>
            <person name="Goodwin L."/>
            <person name="Pitluck S."/>
            <person name="Kyrpides N."/>
            <person name="Mavromatis K."/>
            <person name="Ivanova N."/>
            <person name="Mikhailova N."/>
            <person name="Zeytun A."/>
            <person name="Detter J.C."/>
            <person name="Tapia R."/>
            <person name="Han C."/>
            <person name="Land M."/>
            <person name="Hauser L."/>
            <person name="Markowitz V."/>
            <person name="Cheng J.-F."/>
            <person name="Hugenholtz P."/>
            <person name="Woyke T."/>
            <person name="Wu D."/>
            <person name="Tindall B."/>
            <person name="Schuetze A."/>
            <person name="Brambilla E."/>
            <person name="Klenk H.-P."/>
            <person name="Eisen J.A."/>
        </authorList>
    </citation>
    <scope>NUCLEOTIDE SEQUENCE [LARGE SCALE GENOMIC DNA]</scope>
    <source>
        <strain evidence="2">DSM 16511 / JCM 12458 / E9I37-1</strain>
    </source>
</reference>
<dbReference type="Proteomes" id="UP000008633">
    <property type="component" value="Chromosome"/>
</dbReference>
<evidence type="ECO:0000313" key="1">
    <source>
        <dbReference type="EMBL" id="ADV46436.1"/>
    </source>
</evidence>
<gene>
    <name evidence="1" type="ordered locus">Nitsa_1183</name>
</gene>
<sequence length="89" mass="10463">MQEIIIRGSRYRIRQEEPPAGWEPTARYLLESVSAIQEKKRGKIEEREQVRRFLRATSREACIRYIAQIEKMPLFSVRAAIINKSSKEA</sequence>
<dbReference type="EMBL" id="CP002452">
    <property type="protein sequence ID" value="ADV46436.1"/>
    <property type="molecule type" value="Genomic_DNA"/>
</dbReference>
<dbReference type="RefSeq" id="WP_013554127.1">
    <property type="nucleotide sequence ID" value="NC_014935.1"/>
</dbReference>
<name>E6WYC4_NITSE</name>
<proteinExistence type="predicted"/>
<accession>E6WYC4</accession>
<organism evidence="1 2">
    <name type="scientific">Nitratifractor salsuginis (strain DSM 16511 / JCM 12458 / E9I37-1)</name>
    <dbReference type="NCBI Taxonomy" id="749222"/>
    <lineage>
        <taxon>Bacteria</taxon>
        <taxon>Pseudomonadati</taxon>
        <taxon>Campylobacterota</taxon>
        <taxon>Epsilonproteobacteria</taxon>
        <taxon>Campylobacterales</taxon>
        <taxon>Sulfurovaceae</taxon>
        <taxon>Nitratifractor</taxon>
    </lineage>
</organism>
<dbReference type="STRING" id="749222.Nitsa_1183"/>
<protein>
    <submittedName>
        <fullName evidence="1">Uncharacterized protein</fullName>
    </submittedName>
</protein>
<dbReference type="HOGENOM" id="CLU_2554845_0_0_7"/>
<reference evidence="1 2" key="1">
    <citation type="journal article" date="2011" name="Stand. Genomic Sci.">
        <title>Complete genome sequence of Nitratifractor salsuginis type strain (E9I37-1).</title>
        <authorList>
            <person name="Anderson I."/>
            <person name="Sikorski J."/>
            <person name="Zeytun A."/>
            <person name="Nolan M."/>
            <person name="Lapidus A."/>
            <person name="Lucas S."/>
            <person name="Hammon N."/>
            <person name="Deshpande S."/>
            <person name="Cheng J.F."/>
            <person name="Tapia R."/>
            <person name="Han C."/>
            <person name="Goodwin L."/>
            <person name="Pitluck S."/>
            <person name="Liolios K."/>
            <person name="Pagani I."/>
            <person name="Ivanova N."/>
            <person name="Huntemann M."/>
            <person name="Mavromatis K."/>
            <person name="Ovchinikova G."/>
            <person name="Pati A."/>
            <person name="Chen A."/>
            <person name="Palaniappan K."/>
            <person name="Land M."/>
            <person name="Hauser L."/>
            <person name="Brambilla E.M."/>
            <person name="Ngatchou-Djao O.D."/>
            <person name="Rohde M."/>
            <person name="Tindall B.J."/>
            <person name="Goker M."/>
            <person name="Detter J.C."/>
            <person name="Woyke T."/>
            <person name="Bristow J."/>
            <person name="Eisen J.A."/>
            <person name="Markowitz V."/>
            <person name="Hugenholtz P."/>
            <person name="Klenk H.P."/>
            <person name="Kyrpides N.C."/>
        </authorList>
    </citation>
    <scope>NUCLEOTIDE SEQUENCE [LARGE SCALE GENOMIC DNA]</scope>
    <source>
        <strain evidence="2">DSM 16511 / JCM 12458 / E9I37-1</strain>
    </source>
</reference>
<keyword evidence="2" id="KW-1185">Reference proteome</keyword>
<dbReference type="AlphaFoldDB" id="E6WYC4"/>
<evidence type="ECO:0000313" key="2">
    <source>
        <dbReference type="Proteomes" id="UP000008633"/>
    </source>
</evidence>